<evidence type="ECO:0000256" key="3">
    <source>
        <dbReference type="ARBA" id="ARBA00022692"/>
    </source>
</evidence>
<comment type="similarity">
    <text evidence="8">Belongs to the MntP (TC 9.B.29) family.</text>
</comment>
<dbReference type="EMBL" id="BMHF01000010">
    <property type="protein sequence ID" value="GGA42870.1"/>
    <property type="molecule type" value="Genomic_DNA"/>
</dbReference>
<evidence type="ECO:0000313" key="10">
    <source>
        <dbReference type="Proteomes" id="UP000609323"/>
    </source>
</evidence>
<dbReference type="RefSeq" id="WP_094094493.1">
    <property type="nucleotide sequence ID" value="NZ_BMHF01000010.1"/>
</dbReference>
<keyword evidence="5 8" id="KW-0406">Ion transport</keyword>
<comment type="caution">
    <text evidence="9">The sequence shown here is derived from an EMBL/GenBank/DDBJ whole genome shotgun (WGS) entry which is preliminary data.</text>
</comment>
<evidence type="ECO:0000313" key="9">
    <source>
        <dbReference type="EMBL" id="GGA42870.1"/>
    </source>
</evidence>
<keyword evidence="10" id="KW-1185">Reference proteome</keyword>
<feature type="transmembrane region" description="Helical" evidence="8">
    <location>
        <begin position="107"/>
        <end position="129"/>
    </location>
</feature>
<gene>
    <name evidence="8 9" type="primary">mntP</name>
    <name evidence="9" type="ORF">GCM10010917_30280</name>
</gene>
<keyword evidence="6 8" id="KW-0472">Membrane</keyword>
<keyword evidence="1 8" id="KW-0813">Transport</keyword>
<dbReference type="PANTHER" id="PTHR35529">
    <property type="entry name" value="MANGANESE EFFLUX PUMP MNTP-RELATED"/>
    <property type="match status" value="1"/>
</dbReference>
<dbReference type="PANTHER" id="PTHR35529:SF1">
    <property type="entry name" value="MANGANESE EFFLUX PUMP MNTP-RELATED"/>
    <property type="match status" value="1"/>
</dbReference>
<dbReference type="Pfam" id="PF02659">
    <property type="entry name" value="Mntp"/>
    <property type="match status" value="1"/>
</dbReference>
<comment type="subcellular location">
    <subcellularLocation>
        <location evidence="8">Cell membrane</location>
        <topology evidence="8">Multi-pass membrane protein</topology>
    </subcellularLocation>
</comment>
<evidence type="ECO:0000256" key="2">
    <source>
        <dbReference type="ARBA" id="ARBA00022475"/>
    </source>
</evidence>
<dbReference type="HAMAP" id="MF_01521">
    <property type="entry name" value="MntP_pump"/>
    <property type="match status" value="1"/>
</dbReference>
<evidence type="ECO:0000256" key="1">
    <source>
        <dbReference type="ARBA" id="ARBA00022448"/>
    </source>
</evidence>
<feature type="transmembrane region" description="Helical" evidence="8">
    <location>
        <begin position="168"/>
        <end position="185"/>
    </location>
</feature>
<sequence length="186" mass="19741">MDYATAQFGQLVTITVMAVALGMDAFSLSVGIGMKGVRRFDIARISGLIAIFHVLMPLLGMFTGLYVGHLLGAIARYVSGGLLVLLGAHMVWASFREEGAKPIDHTRLWGVVLFALSVSVDSFSVGVSLGMFRSSLLLTVLTFGFFGGLMSVIGLWLGSRVGKNLGDYGEALGGAILLAFGLLFIF</sequence>
<evidence type="ECO:0000256" key="4">
    <source>
        <dbReference type="ARBA" id="ARBA00022989"/>
    </source>
</evidence>
<dbReference type="Proteomes" id="UP000609323">
    <property type="component" value="Unassembled WGS sequence"/>
</dbReference>
<comment type="function">
    <text evidence="8">Probably functions as a manganese efflux pump.</text>
</comment>
<evidence type="ECO:0000256" key="6">
    <source>
        <dbReference type="ARBA" id="ARBA00023136"/>
    </source>
</evidence>
<reference evidence="10" key="1">
    <citation type="journal article" date="2019" name="Int. J. Syst. Evol. Microbiol.">
        <title>The Global Catalogue of Microorganisms (GCM) 10K type strain sequencing project: providing services to taxonomists for standard genome sequencing and annotation.</title>
        <authorList>
            <consortium name="The Broad Institute Genomics Platform"/>
            <consortium name="The Broad Institute Genome Sequencing Center for Infectious Disease"/>
            <person name="Wu L."/>
            <person name="Ma J."/>
        </authorList>
    </citation>
    <scope>NUCLEOTIDE SEQUENCE [LARGE SCALE GENOMIC DNA]</scope>
    <source>
        <strain evidence="10">CGMCC 1.15044</strain>
    </source>
</reference>
<dbReference type="InterPro" id="IPR022929">
    <property type="entry name" value="Put_MntP"/>
</dbReference>
<evidence type="ECO:0000256" key="5">
    <source>
        <dbReference type="ARBA" id="ARBA00023065"/>
    </source>
</evidence>
<feature type="transmembrane region" description="Helical" evidence="8">
    <location>
        <begin position="12"/>
        <end position="33"/>
    </location>
</feature>
<feature type="transmembrane region" description="Helical" evidence="8">
    <location>
        <begin position="45"/>
        <end position="68"/>
    </location>
</feature>
<name>A0ABQ1GFJ3_9BACL</name>
<feature type="transmembrane region" description="Helical" evidence="8">
    <location>
        <begin position="74"/>
        <end position="95"/>
    </location>
</feature>
<keyword evidence="7 8" id="KW-0464">Manganese</keyword>
<organism evidence="9 10">
    <name type="scientific">Paenibacillus physcomitrellae</name>
    <dbReference type="NCBI Taxonomy" id="1619311"/>
    <lineage>
        <taxon>Bacteria</taxon>
        <taxon>Bacillati</taxon>
        <taxon>Bacillota</taxon>
        <taxon>Bacilli</taxon>
        <taxon>Bacillales</taxon>
        <taxon>Paenibacillaceae</taxon>
        <taxon>Paenibacillus</taxon>
    </lineage>
</organism>
<keyword evidence="2 8" id="KW-1003">Cell membrane</keyword>
<evidence type="ECO:0000256" key="7">
    <source>
        <dbReference type="ARBA" id="ARBA00023211"/>
    </source>
</evidence>
<keyword evidence="4 8" id="KW-1133">Transmembrane helix</keyword>
<evidence type="ECO:0000256" key="8">
    <source>
        <dbReference type="HAMAP-Rule" id="MF_01521"/>
    </source>
</evidence>
<proteinExistence type="inferred from homology"/>
<accession>A0ABQ1GFJ3</accession>
<feature type="transmembrane region" description="Helical" evidence="8">
    <location>
        <begin position="135"/>
        <end position="156"/>
    </location>
</feature>
<dbReference type="InterPro" id="IPR003810">
    <property type="entry name" value="Mntp/YtaF"/>
</dbReference>
<protein>
    <recommendedName>
        <fullName evidence="8">Putative manganese efflux pump MntP</fullName>
    </recommendedName>
</protein>
<keyword evidence="3 8" id="KW-0812">Transmembrane</keyword>